<dbReference type="eggNOG" id="KOG0676">
    <property type="taxonomic scope" value="Eukaryota"/>
</dbReference>
<comment type="similarity">
    <text evidence="4">Belongs to the actin family. ARP1 subfamily.</text>
</comment>
<dbReference type="GO" id="GO:0005856">
    <property type="term" value="C:cytoskeleton"/>
    <property type="evidence" value="ECO:0007669"/>
    <property type="project" value="UniProtKB-SubCell"/>
</dbReference>
<sequence>MESYDIIANQPVVIDNGSGVVKAGFAGDQIPKYHFPNYIGRPKHVRVMAGALEGDMFIGPKAEEHRGLLTIRYPMEVMMNSFFNTRRNLMQTLYSDINMILTCPQFHHPVLLTEAPLNPRRNREKAAEVFFETFNVPALFISMQAVLSLYATGRTTGVVLDAGDGVTHAVPIYEGFAMPHSIMRVDIAGRDVTRYLRLLLRKEGQNFHTSAEMEIVKTIKEVTALCDFNMYFEETPGHHLSLKYYPSNKSMLPVGPARFRAPELLFRPDLIGEECEGLHEVLAFSIHKSDMDLRRTLYTNIVLSGGSTLFKGFGDRLLSEVKKLAPKDVKIRISAPQERLYSTWIGGSILASLDTFKKMWVSKKEYDEDGARAIHRKTF</sequence>
<accession>C3ZIN7</accession>
<dbReference type="EMBL" id="GG666628">
    <property type="protein sequence ID" value="EEN47572.1"/>
    <property type="molecule type" value="Genomic_DNA"/>
</dbReference>
<dbReference type="PROSITE" id="PS00432">
    <property type="entry name" value="ACTINS_2"/>
    <property type="match status" value="1"/>
</dbReference>
<dbReference type="InterPro" id="IPR043129">
    <property type="entry name" value="ATPase_NBD"/>
</dbReference>
<dbReference type="FunFam" id="3.90.640.10:FF:000158">
    <property type="entry name" value="ARP1 actin related protein 1 homolog B"/>
    <property type="match status" value="1"/>
</dbReference>
<organism>
    <name type="scientific">Branchiostoma floridae</name>
    <name type="common">Florida lancelet</name>
    <name type="synonym">Amphioxus</name>
    <dbReference type="NCBI Taxonomy" id="7739"/>
    <lineage>
        <taxon>Eukaryota</taxon>
        <taxon>Metazoa</taxon>
        <taxon>Chordata</taxon>
        <taxon>Cephalochordata</taxon>
        <taxon>Leptocardii</taxon>
        <taxon>Amphioxiformes</taxon>
        <taxon>Branchiostomatidae</taxon>
        <taxon>Branchiostoma</taxon>
    </lineage>
</organism>
<dbReference type="InterPro" id="IPR004000">
    <property type="entry name" value="Actin"/>
</dbReference>
<dbReference type="Pfam" id="PF00022">
    <property type="entry name" value="Actin"/>
    <property type="match status" value="1"/>
</dbReference>
<dbReference type="InterPro" id="IPR020902">
    <property type="entry name" value="Actin/actin-like_CS"/>
</dbReference>
<dbReference type="Gene3D" id="3.90.640.10">
    <property type="entry name" value="Actin, Chain A, domain 4"/>
    <property type="match status" value="1"/>
</dbReference>
<dbReference type="InParanoid" id="C3ZIN7"/>
<evidence type="ECO:0000313" key="5">
    <source>
        <dbReference type="EMBL" id="EEN47572.1"/>
    </source>
</evidence>
<evidence type="ECO:0000256" key="4">
    <source>
        <dbReference type="ARBA" id="ARBA00038483"/>
    </source>
</evidence>
<comment type="subcellular location">
    <subcellularLocation>
        <location evidence="1">Cytoplasm</location>
        <location evidence="1">Cytoskeleton</location>
    </subcellularLocation>
</comment>
<dbReference type="PANTHER" id="PTHR11937">
    <property type="entry name" value="ACTIN"/>
    <property type="match status" value="1"/>
</dbReference>
<name>C3ZIN7_BRAFL</name>
<evidence type="ECO:0000256" key="1">
    <source>
        <dbReference type="ARBA" id="ARBA00004245"/>
    </source>
</evidence>
<dbReference type="CDD" id="cd10216">
    <property type="entry name" value="ASKHA_NBD_Arp1"/>
    <property type="match status" value="1"/>
</dbReference>
<dbReference type="PROSITE" id="PS01132">
    <property type="entry name" value="ACTINS_ACT_LIKE"/>
    <property type="match status" value="1"/>
</dbReference>
<evidence type="ECO:0000256" key="3">
    <source>
        <dbReference type="ARBA" id="ARBA00023212"/>
    </source>
</evidence>
<keyword evidence="2" id="KW-0963">Cytoplasm</keyword>
<evidence type="ECO:0000256" key="2">
    <source>
        <dbReference type="ARBA" id="ARBA00022490"/>
    </source>
</evidence>
<dbReference type="PRINTS" id="PR00190">
    <property type="entry name" value="ACTIN"/>
</dbReference>
<dbReference type="AlphaFoldDB" id="C3ZIN7"/>
<dbReference type="SUPFAM" id="SSF53067">
    <property type="entry name" value="Actin-like ATPase domain"/>
    <property type="match status" value="2"/>
</dbReference>
<dbReference type="STRING" id="7739.C3ZIN7"/>
<protein>
    <submittedName>
        <fullName evidence="5">Uncharacterized protein</fullName>
    </submittedName>
</protein>
<reference evidence="5" key="1">
    <citation type="journal article" date="2008" name="Nature">
        <title>The amphioxus genome and the evolution of the chordate karyotype.</title>
        <authorList>
            <consortium name="US DOE Joint Genome Institute (JGI-PGF)"/>
            <person name="Putnam N.H."/>
            <person name="Butts T."/>
            <person name="Ferrier D.E.K."/>
            <person name="Furlong R.F."/>
            <person name="Hellsten U."/>
            <person name="Kawashima T."/>
            <person name="Robinson-Rechavi M."/>
            <person name="Shoguchi E."/>
            <person name="Terry A."/>
            <person name="Yu J.-K."/>
            <person name="Benito-Gutierrez E.L."/>
            <person name="Dubchak I."/>
            <person name="Garcia-Fernandez J."/>
            <person name="Gibson-Brown J.J."/>
            <person name="Grigoriev I.V."/>
            <person name="Horton A.C."/>
            <person name="de Jong P.J."/>
            <person name="Jurka J."/>
            <person name="Kapitonov V.V."/>
            <person name="Kohara Y."/>
            <person name="Kuroki Y."/>
            <person name="Lindquist E."/>
            <person name="Lucas S."/>
            <person name="Osoegawa K."/>
            <person name="Pennacchio L.A."/>
            <person name="Salamov A.A."/>
            <person name="Satou Y."/>
            <person name="Sauka-Spengler T."/>
            <person name="Schmutz J."/>
            <person name="Shin-I T."/>
            <person name="Toyoda A."/>
            <person name="Bronner-Fraser M."/>
            <person name="Fujiyama A."/>
            <person name="Holland L.Z."/>
            <person name="Holland P.W.H."/>
            <person name="Satoh N."/>
            <person name="Rokhsar D.S."/>
        </authorList>
    </citation>
    <scope>NUCLEOTIDE SEQUENCE [LARGE SCALE GENOMIC DNA]</scope>
    <source>
        <strain evidence="5">S238N-H82</strain>
        <tissue evidence="5">Testes</tissue>
    </source>
</reference>
<dbReference type="InterPro" id="IPR004001">
    <property type="entry name" value="Actin_CS"/>
</dbReference>
<proteinExistence type="inferred from homology"/>
<dbReference type="FunFam" id="3.30.420.40:FF:000188">
    <property type="entry name" value="Actin like 6B"/>
    <property type="match status" value="2"/>
</dbReference>
<dbReference type="Gene3D" id="3.30.420.40">
    <property type="match status" value="2"/>
</dbReference>
<gene>
    <name evidence="5" type="ORF">BRAFLDRAFT_247077</name>
</gene>
<dbReference type="SMART" id="SM00268">
    <property type="entry name" value="ACTIN"/>
    <property type="match status" value="1"/>
</dbReference>
<keyword evidence="3" id="KW-0206">Cytoskeleton</keyword>